<evidence type="ECO:0000313" key="2">
    <source>
        <dbReference type="Proteomes" id="UP000027153"/>
    </source>
</evidence>
<protein>
    <submittedName>
        <fullName evidence="1">Uncharacterized protein</fullName>
    </submittedName>
</protein>
<accession>A0A062V711</accession>
<dbReference type="Proteomes" id="UP000027153">
    <property type="component" value="Unassembled WGS sequence"/>
</dbReference>
<proteinExistence type="predicted"/>
<dbReference type="AlphaFoldDB" id="A0A062V711"/>
<comment type="caution">
    <text evidence="1">The sequence shown here is derived from an EMBL/GenBank/DDBJ whole genome shotgun (WGS) entry which is preliminary data.</text>
</comment>
<keyword evidence="2" id="KW-1185">Reference proteome</keyword>
<name>A0A062V711_9EURY</name>
<dbReference type="EMBL" id="JMIY01000007">
    <property type="protein sequence ID" value="KCZ71195.1"/>
    <property type="molecule type" value="Genomic_DNA"/>
</dbReference>
<evidence type="ECO:0000313" key="1">
    <source>
        <dbReference type="EMBL" id="KCZ71195.1"/>
    </source>
</evidence>
<sequence>MIKPDSMRSKLYPYPVETLKHWYITIVGGQSTDLKPDQIGVNREALAKNTNIVPYEDSVFVSKLEGKGMPLVTKKYFTVVPLDEASPDASSKSPIGEVVLPAQDKIQRNWFLEPLEVGEPVILNNVLSQRYYSGFVHALDRLIKKRSGRHSIEYK</sequence>
<organism evidence="1 2">
    <name type="scientific">Candidatus Methanoperedens nitratireducens</name>
    <dbReference type="NCBI Taxonomy" id="1392998"/>
    <lineage>
        <taxon>Archaea</taxon>
        <taxon>Methanobacteriati</taxon>
        <taxon>Methanobacteriota</taxon>
        <taxon>Stenosarchaea group</taxon>
        <taxon>Methanomicrobia</taxon>
        <taxon>Methanosarcinales</taxon>
        <taxon>ANME-2 cluster</taxon>
        <taxon>Candidatus Methanoperedentaceae</taxon>
        <taxon>Candidatus Methanoperedens</taxon>
    </lineage>
</organism>
<gene>
    <name evidence="1" type="ORF">ANME2D_03229</name>
</gene>
<reference evidence="1 2" key="1">
    <citation type="journal article" date="2013" name="Nature">
        <title>Anaerobic oxidation of methane coupled to nitrate reduction in a novel archaeal lineage.</title>
        <authorList>
            <person name="Haroon M.F."/>
            <person name="Hu S."/>
            <person name="Shi Y."/>
            <person name="Imelfort M."/>
            <person name="Keller J."/>
            <person name="Hugenholtz P."/>
            <person name="Yuan Z."/>
            <person name="Tyson G.W."/>
        </authorList>
    </citation>
    <scope>NUCLEOTIDE SEQUENCE [LARGE SCALE GENOMIC DNA]</scope>
    <source>
        <strain evidence="1 2">ANME-2d</strain>
    </source>
</reference>